<evidence type="ECO:0000256" key="4">
    <source>
        <dbReference type="ARBA" id="ARBA00022692"/>
    </source>
</evidence>
<dbReference type="GO" id="GO:0009279">
    <property type="term" value="C:cell outer membrane"/>
    <property type="evidence" value="ECO:0007669"/>
    <property type="project" value="UniProtKB-SubCell"/>
</dbReference>
<dbReference type="InterPro" id="IPR013784">
    <property type="entry name" value="Carb-bd-like_fold"/>
</dbReference>
<gene>
    <name evidence="9" type="ORF">SAMN06296036_10426</name>
</gene>
<dbReference type="Gene3D" id="2.170.130.10">
    <property type="entry name" value="TonB-dependent receptor, plug domain"/>
    <property type="match status" value="1"/>
</dbReference>
<dbReference type="InterPro" id="IPR012910">
    <property type="entry name" value="Plug_dom"/>
</dbReference>
<evidence type="ECO:0000313" key="9">
    <source>
        <dbReference type="EMBL" id="SMF04897.1"/>
    </source>
</evidence>
<dbReference type="Pfam" id="PF25183">
    <property type="entry name" value="OMP_b-brl_4"/>
    <property type="match status" value="2"/>
</dbReference>
<evidence type="ECO:0000256" key="2">
    <source>
        <dbReference type="ARBA" id="ARBA00022448"/>
    </source>
</evidence>
<comment type="subcellular location">
    <subcellularLocation>
        <location evidence="1">Cell outer membrane</location>
        <topology evidence="1">Multi-pass membrane protein</topology>
    </subcellularLocation>
</comment>
<keyword evidence="3" id="KW-1134">Transmembrane beta strand</keyword>
<evidence type="ECO:0000256" key="5">
    <source>
        <dbReference type="ARBA" id="ARBA00023136"/>
    </source>
</evidence>
<dbReference type="SUPFAM" id="SSF56935">
    <property type="entry name" value="Porins"/>
    <property type="match status" value="1"/>
</dbReference>
<dbReference type="EMBL" id="FWZT01000004">
    <property type="protein sequence ID" value="SMF04897.1"/>
    <property type="molecule type" value="Genomic_DNA"/>
</dbReference>
<feature type="domain" description="TonB-dependent transporter Oar-like beta-barrel" evidence="8">
    <location>
        <begin position="246"/>
        <end position="317"/>
    </location>
</feature>
<dbReference type="InterPro" id="IPR037066">
    <property type="entry name" value="Plug_dom_sf"/>
</dbReference>
<organism evidence="9 10">
    <name type="scientific">Pseudobacteriovorax antillogorgiicola</name>
    <dbReference type="NCBI Taxonomy" id="1513793"/>
    <lineage>
        <taxon>Bacteria</taxon>
        <taxon>Pseudomonadati</taxon>
        <taxon>Bdellovibrionota</taxon>
        <taxon>Oligoflexia</taxon>
        <taxon>Oligoflexales</taxon>
        <taxon>Pseudobacteriovoracaceae</taxon>
        <taxon>Pseudobacteriovorax</taxon>
    </lineage>
</organism>
<feature type="domain" description="TonB-dependent receptor plug" evidence="7">
    <location>
        <begin position="145"/>
        <end position="241"/>
    </location>
</feature>
<evidence type="ECO:0000259" key="7">
    <source>
        <dbReference type="Pfam" id="PF07715"/>
    </source>
</evidence>
<keyword evidence="5" id="KW-0472">Membrane</keyword>
<dbReference type="InterPro" id="IPR036942">
    <property type="entry name" value="Beta-barrel_TonB_sf"/>
</dbReference>
<dbReference type="InterPro" id="IPR057601">
    <property type="entry name" value="Oar-like_b-barrel"/>
</dbReference>
<dbReference type="RefSeq" id="WP_132317011.1">
    <property type="nucleotide sequence ID" value="NZ_FWZT01000004.1"/>
</dbReference>
<reference evidence="10" key="1">
    <citation type="submission" date="2017-04" db="EMBL/GenBank/DDBJ databases">
        <authorList>
            <person name="Varghese N."/>
            <person name="Submissions S."/>
        </authorList>
    </citation>
    <scope>NUCLEOTIDE SEQUENCE [LARGE SCALE GENOMIC DNA]</scope>
    <source>
        <strain evidence="10">RKEM611</strain>
    </source>
</reference>
<dbReference type="Pfam" id="PF07715">
    <property type="entry name" value="Plug"/>
    <property type="match status" value="1"/>
</dbReference>
<evidence type="ECO:0000256" key="6">
    <source>
        <dbReference type="ARBA" id="ARBA00023237"/>
    </source>
</evidence>
<dbReference type="Gene3D" id="2.40.170.20">
    <property type="entry name" value="TonB-dependent receptor, beta-barrel domain"/>
    <property type="match status" value="1"/>
</dbReference>
<dbReference type="GO" id="GO:0015344">
    <property type="term" value="F:siderophore uptake transmembrane transporter activity"/>
    <property type="evidence" value="ECO:0007669"/>
    <property type="project" value="TreeGrafter"/>
</dbReference>
<dbReference type="GO" id="GO:0044718">
    <property type="term" value="P:siderophore transmembrane transport"/>
    <property type="evidence" value="ECO:0007669"/>
    <property type="project" value="TreeGrafter"/>
</dbReference>
<dbReference type="SUPFAM" id="SSF49452">
    <property type="entry name" value="Starch-binding domain-like"/>
    <property type="match status" value="1"/>
</dbReference>
<dbReference type="PANTHER" id="PTHR30069">
    <property type="entry name" value="TONB-DEPENDENT OUTER MEMBRANE RECEPTOR"/>
    <property type="match status" value="1"/>
</dbReference>
<evidence type="ECO:0000313" key="10">
    <source>
        <dbReference type="Proteomes" id="UP000192907"/>
    </source>
</evidence>
<keyword evidence="10" id="KW-1185">Reference proteome</keyword>
<keyword evidence="9" id="KW-0675">Receptor</keyword>
<dbReference type="Pfam" id="PF13620">
    <property type="entry name" value="CarboxypepD_reg"/>
    <property type="match status" value="1"/>
</dbReference>
<keyword evidence="2" id="KW-0813">Transport</keyword>
<name>A0A1Y6BII9_9BACT</name>
<dbReference type="OrthoDB" id="9768147at2"/>
<sequence length="1060" mass="116367">MLAFLSAGQRSARLRLLKILVPLAFLLGVSDAFAQVTNARFRGTVIDASGSPVAGAQVTMSHDKGLVKKTTETNASGVFVFTGLKVGGPYTLTTVSSGAEPIKNEGISLAAGNNPPFEVAIGGGSGEVETITVTGGRVAPKMSGNVYDAGDIETAPTAQGDLKDVIRFAPDVYLEGDRLYLGGANNRFNSVTIDGIRQDDDFGLNNNGYPSLRSPIPLGAAEEIAVNRSPFDVRYGNFIGGNINVVTKSGSNDLEAGINVVHTNDRWQGQKTKDTDVSSEFEENRVGIHVGGPIIEDKLFYFFAAEALTQTSPNYNGVAGSGASNEASDISAADVARVQDISSRIYGFNAGKVSQSNKAEDLKFLVKFDYEINDSHRLEAKYQSVDGTSVEDGTARSNYLPLTSNWYENKQSLSTVSLRLFSDWDHALSTKVELSTKTTKSNPTPLEGDGFAQMTVALEDGGPEIVLGPDPFRQANELETNTLHFGTEANYLLGSHLITGGIDLDTVDVYNLFGPFSSGTAEFDTIDDFEAQEPSNLYYQNALSNNVDDVAADWGYNVTTIYLQDEYQITPQLTARFGLRTELYSSKGDINYNANFEQRYGFDNRADLDGKQLFLPRAGLSYQAAKRLTFTGGLGIYAGGTPNVWLSNNYSNDGVNIDDVSASSASGFDGRTIPDDLKNQLTAGDGNVDALDPDFELPRNLKFALGAKYGFDLDMLGDFGENWFLESSYTYDQVQQALLWKDLRRDNSQFDNNTANAVAPDGRQIYDTDLDTESGTDFNTRRGYDLLLTNTDKGFSHNLNLTLSKTFMSGFSFSGSYNWQRSEDVNPGNSSRSVSNYGQVAIGTNPNDPGLATSNYERQHRFVFRFGYEQNFLMDLMTSVNLFFERRSGQPFSYTFGGDRDRLGALFGEEREFARRERMLFYVPKGDGSDVILDGIDEAAFNAYLARTGLDEYRGEIAPRNAFKGDWVDNIDLKISQELPGYGDGKAGIALNIQNLPNFLNNKWGQQKNPNFPFTVPVVDVAYDTASGRYIYSDLDENGNDNIEEIRSIWRMQLTAFYRF</sequence>
<keyword evidence="6" id="KW-0998">Cell outer membrane</keyword>
<proteinExistence type="predicted"/>
<dbReference type="AlphaFoldDB" id="A0A1Y6BII9"/>
<evidence type="ECO:0000259" key="8">
    <source>
        <dbReference type="Pfam" id="PF25183"/>
    </source>
</evidence>
<dbReference type="InterPro" id="IPR039426">
    <property type="entry name" value="TonB-dep_rcpt-like"/>
</dbReference>
<protein>
    <submittedName>
        <fullName evidence="9">TonB-dependent Receptor Plug Domain</fullName>
    </submittedName>
</protein>
<accession>A0A1Y6BII9</accession>
<dbReference type="STRING" id="1513793.SAMN06296036_10426"/>
<evidence type="ECO:0000256" key="1">
    <source>
        <dbReference type="ARBA" id="ARBA00004571"/>
    </source>
</evidence>
<keyword evidence="4" id="KW-0812">Transmembrane</keyword>
<dbReference type="Proteomes" id="UP000192907">
    <property type="component" value="Unassembled WGS sequence"/>
</dbReference>
<evidence type="ECO:0000256" key="3">
    <source>
        <dbReference type="ARBA" id="ARBA00022452"/>
    </source>
</evidence>
<dbReference type="PANTHER" id="PTHR30069:SF46">
    <property type="entry name" value="OAR PROTEIN"/>
    <property type="match status" value="1"/>
</dbReference>
<dbReference type="GO" id="GO:0030246">
    <property type="term" value="F:carbohydrate binding"/>
    <property type="evidence" value="ECO:0007669"/>
    <property type="project" value="InterPro"/>
</dbReference>
<dbReference type="Gene3D" id="2.60.40.1120">
    <property type="entry name" value="Carboxypeptidase-like, regulatory domain"/>
    <property type="match status" value="1"/>
</dbReference>
<feature type="domain" description="TonB-dependent transporter Oar-like beta-barrel" evidence="8">
    <location>
        <begin position="354"/>
        <end position="1001"/>
    </location>
</feature>